<sequence>MTTQNLTDPDEITALMTGTATPSTADVSAGEPDEKPAIQIGGEAETIRALTTALGHGALPDVYVSGGQLVHLSRVSGKAASAAEHAHQVDAGALPVQADPITSPSLAWLLAHHAFVYRNKFNKATEQWEDVEASPTKAALSAVLSSRYWPDVRPLVGVVTSPVLRPDGTLLQTAGYDTTTGLYYAPTVTMPTIPAQPSTQEVSEALEFITSKLLRDFPFVADADKANHIGLMIAPILRPFLNGCLTPFGLISATTQSSGKTLLAEIPGHIYGLKHLVWRTSDENELQKSITSALHSTAAVMLWDNIAEGTEVSSALLAKLITGPKWDDRNLGSNSAGFETTNDRLWLATGNNIRLGGDMATRTALVRLDPNDPHPDQRDQTGFGIPHLDQWLKKPANRVTVLRHLLILVMDWINAGAPRSGHTMRQFTTWAGAAGGFLAHHGIDGFLDNVAEMREADDGNTTWTAFLARWHELHGDTPLRAKVLCHSAEPTETSGKLVDRWDGTFLTDERDRIPNSKSLGKLLTGHIGRWHGHYVLRSEFDKSANMNVFWVEINPESDQADHDQTPAAADQTALI</sequence>
<name>A0ABU4U6Z3_9PSEU</name>
<reference evidence="1 2" key="1">
    <citation type="submission" date="2023-11" db="EMBL/GenBank/DDBJ databases">
        <title>Lentzea sokolovensis, sp. nov., Lentzea kristufkii, sp. nov., and Lentzea miocenensis, sp. nov., rare actinobacteria from Sokolov Coal Basin, Miocene lacustrine sediment, Czech Republic.</title>
        <authorList>
            <person name="Lara A."/>
            <person name="Kotroba L."/>
            <person name="Nouioui I."/>
            <person name="Neumann-Schaal M."/>
            <person name="Mast Y."/>
            <person name="Chronakova A."/>
        </authorList>
    </citation>
    <scope>NUCLEOTIDE SEQUENCE [LARGE SCALE GENOMIC DNA]</scope>
    <source>
        <strain evidence="1 2">BCCO 10_0798</strain>
    </source>
</reference>
<dbReference type="EMBL" id="JAXAVV010000032">
    <property type="protein sequence ID" value="MDX8055771.1"/>
    <property type="molecule type" value="Genomic_DNA"/>
</dbReference>
<dbReference type="Proteomes" id="UP001271792">
    <property type="component" value="Unassembled WGS sequence"/>
</dbReference>
<gene>
    <name evidence="1" type="ORF">SK571_40885</name>
</gene>
<evidence type="ECO:0000313" key="2">
    <source>
        <dbReference type="Proteomes" id="UP001271792"/>
    </source>
</evidence>
<comment type="caution">
    <text evidence="1">The sequence shown here is derived from an EMBL/GenBank/DDBJ whole genome shotgun (WGS) entry which is preliminary data.</text>
</comment>
<keyword evidence="2" id="KW-1185">Reference proteome</keyword>
<evidence type="ECO:0008006" key="3">
    <source>
        <dbReference type="Google" id="ProtNLM"/>
    </source>
</evidence>
<organism evidence="1 2">
    <name type="scientific">Lentzea kristufekii</name>
    <dbReference type="NCBI Taxonomy" id="3095430"/>
    <lineage>
        <taxon>Bacteria</taxon>
        <taxon>Bacillati</taxon>
        <taxon>Actinomycetota</taxon>
        <taxon>Actinomycetes</taxon>
        <taxon>Pseudonocardiales</taxon>
        <taxon>Pseudonocardiaceae</taxon>
        <taxon>Lentzea</taxon>
    </lineage>
</organism>
<evidence type="ECO:0000313" key="1">
    <source>
        <dbReference type="EMBL" id="MDX8055771.1"/>
    </source>
</evidence>
<protein>
    <recommendedName>
        <fullName evidence="3">DNA primase/helicase</fullName>
    </recommendedName>
</protein>
<accession>A0ABU4U6Z3</accession>
<proteinExistence type="predicted"/>
<dbReference type="RefSeq" id="WP_319989490.1">
    <property type="nucleotide sequence ID" value="NZ_JAXAVV010000032.1"/>
</dbReference>